<comment type="caution">
    <text evidence="2">The sequence shown here is derived from an EMBL/GenBank/DDBJ whole genome shotgun (WGS) entry which is preliminary data.</text>
</comment>
<dbReference type="InterPro" id="IPR000182">
    <property type="entry name" value="GNAT_dom"/>
</dbReference>
<reference evidence="2 3" key="1">
    <citation type="submission" date="2020-03" db="EMBL/GenBank/DDBJ databases">
        <title>Draft Genome Sequence of Cudoniella acicularis.</title>
        <authorList>
            <person name="Buettner E."/>
            <person name="Kellner H."/>
        </authorList>
    </citation>
    <scope>NUCLEOTIDE SEQUENCE [LARGE SCALE GENOMIC DNA]</scope>
    <source>
        <strain evidence="2 3">DSM 108380</strain>
    </source>
</reference>
<dbReference type="OrthoDB" id="410198at2759"/>
<sequence>MSLPKHEITPIIASDLLTLANFIFLSNFAQATNRFLFLDWPNEAAQTALFLSGLEKSSQDSDQQMWKVVDEESGAMIASLILTRKRPIDNSSERGKQKPAVPEGVNGEFLAVMRQALEVVQKDMEGIDYLVLSSIFVDLTFRERGLGSKLVNLSLQKAAEGSLSLFLSSVPSATGFYRKLGFANTVHTDVDLGTWGPEFGGCGVYRLQGMIAKP</sequence>
<organism evidence="2 3">
    <name type="scientific">Cudoniella acicularis</name>
    <dbReference type="NCBI Taxonomy" id="354080"/>
    <lineage>
        <taxon>Eukaryota</taxon>
        <taxon>Fungi</taxon>
        <taxon>Dikarya</taxon>
        <taxon>Ascomycota</taxon>
        <taxon>Pezizomycotina</taxon>
        <taxon>Leotiomycetes</taxon>
        <taxon>Helotiales</taxon>
        <taxon>Tricladiaceae</taxon>
        <taxon>Cudoniella</taxon>
    </lineage>
</organism>
<dbReference type="SUPFAM" id="SSF55729">
    <property type="entry name" value="Acyl-CoA N-acyltransferases (Nat)"/>
    <property type="match status" value="1"/>
</dbReference>
<dbReference type="Proteomes" id="UP000566819">
    <property type="component" value="Unassembled WGS sequence"/>
</dbReference>
<keyword evidence="3" id="KW-1185">Reference proteome</keyword>
<dbReference type="InterPro" id="IPR016181">
    <property type="entry name" value="Acyl_CoA_acyltransferase"/>
</dbReference>
<dbReference type="PANTHER" id="PTHR42791">
    <property type="entry name" value="GNAT FAMILY ACETYLTRANSFERASE"/>
    <property type="match status" value="1"/>
</dbReference>
<dbReference type="InterPro" id="IPR052523">
    <property type="entry name" value="Trichothecene_AcTrans"/>
</dbReference>
<dbReference type="PANTHER" id="PTHR42791:SF17">
    <property type="entry name" value="ACETYLTRANSFERASE, GNAT FAMILY FAMILY (AFU_ORTHOLOGUE AFUA_8G05690)"/>
    <property type="match status" value="1"/>
</dbReference>
<evidence type="ECO:0000259" key="1">
    <source>
        <dbReference type="Pfam" id="PF13673"/>
    </source>
</evidence>
<name>A0A8H4RP46_9HELO</name>
<accession>A0A8H4RP46</accession>
<dbReference type="Pfam" id="PF13673">
    <property type="entry name" value="Acetyltransf_10"/>
    <property type="match status" value="1"/>
</dbReference>
<evidence type="ECO:0000313" key="3">
    <source>
        <dbReference type="Proteomes" id="UP000566819"/>
    </source>
</evidence>
<proteinExistence type="predicted"/>
<feature type="domain" description="N-acetyltransferase" evidence="1">
    <location>
        <begin position="131"/>
        <end position="187"/>
    </location>
</feature>
<dbReference type="AlphaFoldDB" id="A0A8H4RP46"/>
<dbReference type="GO" id="GO:0016747">
    <property type="term" value="F:acyltransferase activity, transferring groups other than amino-acyl groups"/>
    <property type="evidence" value="ECO:0007669"/>
    <property type="project" value="InterPro"/>
</dbReference>
<dbReference type="Gene3D" id="3.40.630.30">
    <property type="match status" value="1"/>
</dbReference>
<gene>
    <name evidence="2" type="ORF">G7Y89_g5744</name>
</gene>
<protein>
    <recommendedName>
        <fullName evidence="1">N-acetyltransferase domain-containing protein</fullName>
    </recommendedName>
</protein>
<dbReference type="EMBL" id="JAAMPI010000351">
    <property type="protein sequence ID" value="KAF4632391.1"/>
    <property type="molecule type" value="Genomic_DNA"/>
</dbReference>
<evidence type="ECO:0000313" key="2">
    <source>
        <dbReference type="EMBL" id="KAF4632391.1"/>
    </source>
</evidence>